<organism evidence="6 7">
    <name type="scientific">Planctopirus ephydatiae</name>
    <dbReference type="NCBI Taxonomy" id="2528019"/>
    <lineage>
        <taxon>Bacteria</taxon>
        <taxon>Pseudomonadati</taxon>
        <taxon>Planctomycetota</taxon>
        <taxon>Planctomycetia</taxon>
        <taxon>Planctomycetales</taxon>
        <taxon>Planctomycetaceae</taxon>
        <taxon>Planctopirus</taxon>
    </lineage>
</organism>
<gene>
    <name evidence="6" type="primary">mmuM</name>
    <name evidence="6" type="ORF">Spb1_24240</name>
</gene>
<dbReference type="Proteomes" id="UP000315349">
    <property type="component" value="Chromosome"/>
</dbReference>
<feature type="binding site" evidence="3 4">
    <location>
        <position position="205"/>
    </location>
    <ligand>
        <name>Zn(2+)</name>
        <dbReference type="ChEBI" id="CHEBI:29105"/>
    </ligand>
</feature>
<dbReference type="EMBL" id="CP036299">
    <property type="protein sequence ID" value="QDV30490.1"/>
    <property type="molecule type" value="Genomic_DNA"/>
</dbReference>
<dbReference type="Pfam" id="PF02574">
    <property type="entry name" value="S-methyl_trans"/>
    <property type="match status" value="1"/>
</dbReference>
<evidence type="ECO:0000256" key="2">
    <source>
        <dbReference type="ARBA" id="ARBA00022679"/>
    </source>
</evidence>
<dbReference type="GO" id="GO:0008270">
    <property type="term" value="F:zinc ion binding"/>
    <property type="evidence" value="ECO:0007669"/>
    <property type="project" value="InterPro"/>
</dbReference>
<dbReference type="PROSITE" id="PS50970">
    <property type="entry name" value="HCY"/>
    <property type="match status" value="1"/>
</dbReference>
<dbReference type="KEGG" id="peh:Spb1_24240"/>
<sequence length="289" mass="31054">MIVNSKRLLLDGATGTELNRRGVDTGLPLWSANALTTDAGLSVLRQVHLDYLNAGADVITTNTFRTNRRALAAKNFSALELTLRAVATAKEAVAEFGRSTIVAGSLSTLEDCYRPELVPPADACLDEHSERIEHLVEGGVDVLLIETMNCIREAEVAARIAVATGLPTWVSFVCDVNGRILSGESLTYAAEILMPLGVSALGVNCMPAHTLAQPLRELRAVCGEEFPVMAYGNIGHVDEEQGWVNTDTTDPNGYLQNARTWPAQIIGACCGSTPEHIRKLKQGWKNSGA</sequence>
<dbReference type="InterPro" id="IPR036589">
    <property type="entry name" value="HCY_dom_sf"/>
</dbReference>
<feature type="binding site" evidence="4">
    <location>
        <position position="270"/>
    </location>
    <ligand>
        <name>Zn(2+)</name>
        <dbReference type="ChEBI" id="CHEBI:29105"/>
    </ligand>
</feature>
<evidence type="ECO:0000313" key="7">
    <source>
        <dbReference type="Proteomes" id="UP000315349"/>
    </source>
</evidence>
<dbReference type="AlphaFoldDB" id="A0A518GPE3"/>
<evidence type="ECO:0000313" key="6">
    <source>
        <dbReference type="EMBL" id="QDV30490.1"/>
    </source>
</evidence>
<dbReference type="InterPro" id="IPR017226">
    <property type="entry name" value="BHMT-like"/>
</dbReference>
<proteinExistence type="predicted"/>
<keyword evidence="3 4" id="KW-0862">Zinc</keyword>
<keyword evidence="1 4" id="KW-0489">Methyltransferase</keyword>
<dbReference type="InterPro" id="IPR003726">
    <property type="entry name" value="HCY_dom"/>
</dbReference>
<name>A0A518GPE3_9PLAN</name>
<dbReference type="GO" id="GO:0009086">
    <property type="term" value="P:methionine biosynthetic process"/>
    <property type="evidence" value="ECO:0007669"/>
    <property type="project" value="InterPro"/>
</dbReference>
<keyword evidence="7" id="KW-1185">Reference proteome</keyword>
<dbReference type="GO" id="GO:0008168">
    <property type="term" value="F:methyltransferase activity"/>
    <property type="evidence" value="ECO:0007669"/>
    <property type="project" value="UniProtKB-UniRule"/>
</dbReference>
<protein>
    <submittedName>
        <fullName evidence="6">Homocysteine S-methyltransferase</fullName>
        <ecNumber evidence="6">2.1.1.10</ecNumber>
    </submittedName>
</protein>
<evidence type="ECO:0000259" key="5">
    <source>
        <dbReference type="PROSITE" id="PS50970"/>
    </source>
</evidence>
<dbReference type="OrthoDB" id="9803687at2"/>
<evidence type="ECO:0000256" key="3">
    <source>
        <dbReference type="PIRSR" id="PIRSR037505-2"/>
    </source>
</evidence>
<reference evidence="6 7" key="1">
    <citation type="submission" date="2019-02" db="EMBL/GenBank/DDBJ databases">
        <title>Deep-cultivation of Planctomycetes and their phenomic and genomic characterization uncovers novel biology.</title>
        <authorList>
            <person name="Wiegand S."/>
            <person name="Jogler M."/>
            <person name="Boedeker C."/>
            <person name="Pinto D."/>
            <person name="Vollmers J."/>
            <person name="Rivas-Marin E."/>
            <person name="Kohn T."/>
            <person name="Peeters S.H."/>
            <person name="Heuer A."/>
            <person name="Rast P."/>
            <person name="Oberbeckmann S."/>
            <person name="Bunk B."/>
            <person name="Jeske O."/>
            <person name="Meyerdierks A."/>
            <person name="Storesund J.E."/>
            <person name="Kallscheuer N."/>
            <person name="Luecker S."/>
            <person name="Lage O.M."/>
            <person name="Pohl T."/>
            <person name="Merkel B.J."/>
            <person name="Hornburger P."/>
            <person name="Mueller R.-W."/>
            <person name="Bruemmer F."/>
            <person name="Labrenz M."/>
            <person name="Spormann A.M."/>
            <person name="Op den Camp H."/>
            <person name="Overmann J."/>
            <person name="Amann R."/>
            <person name="Jetten M.S.M."/>
            <person name="Mascher T."/>
            <person name="Medema M.H."/>
            <person name="Devos D.P."/>
            <person name="Kaster A.-K."/>
            <person name="Ovreas L."/>
            <person name="Rohde M."/>
            <person name="Galperin M.Y."/>
            <person name="Jogler C."/>
        </authorList>
    </citation>
    <scope>NUCLEOTIDE SEQUENCE [LARGE SCALE GENOMIC DNA]</scope>
    <source>
        <strain evidence="6 7">Spb1</strain>
    </source>
</reference>
<feature type="binding site" evidence="4">
    <location>
        <position position="269"/>
    </location>
    <ligand>
        <name>Zn(2+)</name>
        <dbReference type="ChEBI" id="CHEBI:29105"/>
    </ligand>
</feature>
<dbReference type="PANTHER" id="PTHR11103:SF18">
    <property type="entry name" value="SLR1189 PROTEIN"/>
    <property type="match status" value="1"/>
</dbReference>
<keyword evidence="2 4" id="KW-0808">Transferase</keyword>
<comment type="cofactor">
    <cofactor evidence="3">
        <name>Zn(2+)</name>
        <dbReference type="ChEBI" id="CHEBI:29105"/>
    </cofactor>
    <text evidence="3">Binds 1 zinc ion per subunit.</text>
</comment>
<dbReference type="Gene3D" id="3.20.20.330">
    <property type="entry name" value="Homocysteine-binding-like domain"/>
    <property type="match status" value="1"/>
</dbReference>
<dbReference type="PANTHER" id="PTHR11103">
    <property type="entry name" value="SLR1189 PROTEIN"/>
    <property type="match status" value="1"/>
</dbReference>
<evidence type="ECO:0000256" key="1">
    <source>
        <dbReference type="ARBA" id="ARBA00022603"/>
    </source>
</evidence>
<dbReference type="PIRSF" id="PIRSF037505">
    <property type="entry name" value="Betaine_HMT"/>
    <property type="match status" value="1"/>
</dbReference>
<keyword evidence="3 4" id="KW-0479">Metal-binding</keyword>
<feature type="domain" description="Hcy-binding" evidence="5">
    <location>
        <begin position="1"/>
        <end position="284"/>
    </location>
</feature>
<dbReference type="SUPFAM" id="SSF82282">
    <property type="entry name" value="Homocysteine S-methyltransferase"/>
    <property type="match status" value="1"/>
</dbReference>
<evidence type="ECO:0000256" key="4">
    <source>
        <dbReference type="PROSITE-ProRule" id="PRU00333"/>
    </source>
</evidence>
<dbReference type="EC" id="2.1.1.10" evidence="6"/>
<accession>A0A518GPE3</accession>
<dbReference type="GO" id="GO:0032259">
    <property type="term" value="P:methylation"/>
    <property type="evidence" value="ECO:0007669"/>
    <property type="project" value="UniProtKB-KW"/>
</dbReference>